<evidence type="ECO:0000313" key="2">
    <source>
        <dbReference type="Proteomes" id="UP000799118"/>
    </source>
</evidence>
<sequence length="149" mass="17411">MSDQKIQREIQCIYSGYTMLSDDFNNLISRDLKLLRSKKMNTMSNVLVYDRWQRSLPKASRARVPALRLFLGPKNDEDIVRLLFATRVVRYQSPDQLDQNGPYSGLWHPNEADLAYLEEFRKFIEPLGGRIDVDKLEFTAINDKGWILV</sequence>
<evidence type="ECO:0000313" key="1">
    <source>
        <dbReference type="EMBL" id="KAE9408716.1"/>
    </source>
</evidence>
<reference evidence="1" key="1">
    <citation type="journal article" date="2019" name="Environ. Microbiol.">
        <title>Fungal ecological strategies reflected in gene transcription - a case study of two litter decomposers.</title>
        <authorList>
            <person name="Barbi F."/>
            <person name="Kohler A."/>
            <person name="Barry K."/>
            <person name="Baskaran P."/>
            <person name="Daum C."/>
            <person name="Fauchery L."/>
            <person name="Ihrmark K."/>
            <person name="Kuo A."/>
            <person name="LaButti K."/>
            <person name="Lipzen A."/>
            <person name="Morin E."/>
            <person name="Grigoriev I.V."/>
            <person name="Henrissat B."/>
            <person name="Lindahl B."/>
            <person name="Martin F."/>
        </authorList>
    </citation>
    <scope>NUCLEOTIDE SEQUENCE</scope>
    <source>
        <strain evidence="1">JB14</strain>
    </source>
</reference>
<proteinExistence type="predicted"/>
<gene>
    <name evidence="1" type="ORF">BT96DRAFT_913845</name>
</gene>
<dbReference type="AlphaFoldDB" id="A0A6A4IDS1"/>
<keyword evidence="2" id="KW-1185">Reference proteome</keyword>
<dbReference type="OrthoDB" id="2872100at2759"/>
<dbReference type="Proteomes" id="UP000799118">
    <property type="component" value="Unassembled WGS sequence"/>
</dbReference>
<protein>
    <submittedName>
        <fullName evidence="1">Uncharacterized protein</fullName>
    </submittedName>
</protein>
<dbReference type="EMBL" id="ML769390">
    <property type="protein sequence ID" value="KAE9408716.1"/>
    <property type="molecule type" value="Genomic_DNA"/>
</dbReference>
<organism evidence="1 2">
    <name type="scientific">Gymnopus androsaceus JB14</name>
    <dbReference type="NCBI Taxonomy" id="1447944"/>
    <lineage>
        <taxon>Eukaryota</taxon>
        <taxon>Fungi</taxon>
        <taxon>Dikarya</taxon>
        <taxon>Basidiomycota</taxon>
        <taxon>Agaricomycotina</taxon>
        <taxon>Agaricomycetes</taxon>
        <taxon>Agaricomycetidae</taxon>
        <taxon>Agaricales</taxon>
        <taxon>Marasmiineae</taxon>
        <taxon>Omphalotaceae</taxon>
        <taxon>Gymnopus</taxon>
    </lineage>
</organism>
<accession>A0A6A4IDS1</accession>
<name>A0A6A4IDS1_9AGAR</name>